<name>A0A0A9MCY2_ARUDO</name>
<evidence type="ECO:0000256" key="1">
    <source>
        <dbReference type="SAM" id="MobiDB-lite"/>
    </source>
</evidence>
<protein>
    <submittedName>
        <fullName evidence="2">Uncharacterized protein</fullName>
    </submittedName>
</protein>
<reference evidence="2" key="1">
    <citation type="submission" date="2014-09" db="EMBL/GenBank/DDBJ databases">
        <authorList>
            <person name="Magalhaes I.L.F."/>
            <person name="Oliveira U."/>
            <person name="Santos F.R."/>
            <person name="Vidigal T.H.D.A."/>
            <person name="Brescovit A.D."/>
            <person name="Santos A.J."/>
        </authorList>
    </citation>
    <scope>NUCLEOTIDE SEQUENCE</scope>
    <source>
        <tissue evidence="2">Shoot tissue taken approximately 20 cm above the soil surface</tissue>
    </source>
</reference>
<organism evidence="2">
    <name type="scientific">Arundo donax</name>
    <name type="common">Giant reed</name>
    <name type="synonym">Donax arundinaceus</name>
    <dbReference type="NCBI Taxonomy" id="35708"/>
    <lineage>
        <taxon>Eukaryota</taxon>
        <taxon>Viridiplantae</taxon>
        <taxon>Streptophyta</taxon>
        <taxon>Embryophyta</taxon>
        <taxon>Tracheophyta</taxon>
        <taxon>Spermatophyta</taxon>
        <taxon>Magnoliopsida</taxon>
        <taxon>Liliopsida</taxon>
        <taxon>Poales</taxon>
        <taxon>Poaceae</taxon>
        <taxon>PACMAD clade</taxon>
        <taxon>Arundinoideae</taxon>
        <taxon>Arundineae</taxon>
        <taxon>Arundo</taxon>
    </lineage>
</organism>
<dbReference type="AlphaFoldDB" id="A0A0A9MCY2"/>
<accession>A0A0A9MCY2</accession>
<sequence length="53" mass="5950">MKSDLGEGRTTPLSRALGREREERKPWRRSRGAARLARDLAISHCPRLSPPPG</sequence>
<dbReference type="EMBL" id="GBRH01279876">
    <property type="protein sequence ID" value="JAD18019.1"/>
    <property type="molecule type" value="Transcribed_RNA"/>
</dbReference>
<reference evidence="2" key="2">
    <citation type="journal article" date="2015" name="Data Brief">
        <title>Shoot transcriptome of the giant reed, Arundo donax.</title>
        <authorList>
            <person name="Barrero R.A."/>
            <person name="Guerrero F.D."/>
            <person name="Moolhuijzen P."/>
            <person name="Goolsby J.A."/>
            <person name="Tidwell J."/>
            <person name="Bellgard S.E."/>
            <person name="Bellgard M.I."/>
        </authorList>
    </citation>
    <scope>NUCLEOTIDE SEQUENCE</scope>
    <source>
        <tissue evidence="2">Shoot tissue taken approximately 20 cm above the soil surface</tissue>
    </source>
</reference>
<feature type="region of interest" description="Disordered" evidence="1">
    <location>
        <begin position="1"/>
        <end position="53"/>
    </location>
</feature>
<evidence type="ECO:0000313" key="2">
    <source>
        <dbReference type="EMBL" id="JAD18019.1"/>
    </source>
</evidence>
<proteinExistence type="predicted"/>